<dbReference type="EMBL" id="BRZM01000063">
    <property type="protein sequence ID" value="GLD63741.1"/>
    <property type="molecule type" value="Genomic_DNA"/>
</dbReference>
<keyword evidence="1" id="KW-1133">Transmembrane helix</keyword>
<evidence type="ECO:0000256" key="1">
    <source>
        <dbReference type="SAM" id="Phobius"/>
    </source>
</evidence>
<keyword evidence="1" id="KW-0472">Membrane</keyword>
<dbReference type="GO" id="GO:0016247">
    <property type="term" value="F:channel regulator activity"/>
    <property type="evidence" value="ECO:0007669"/>
    <property type="project" value="TreeGrafter"/>
</dbReference>
<organism evidence="2 3">
    <name type="scientific">Lates japonicus</name>
    <name type="common">Japanese lates</name>
    <dbReference type="NCBI Taxonomy" id="270547"/>
    <lineage>
        <taxon>Eukaryota</taxon>
        <taxon>Metazoa</taxon>
        <taxon>Chordata</taxon>
        <taxon>Craniata</taxon>
        <taxon>Vertebrata</taxon>
        <taxon>Euteleostomi</taxon>
        <taxon>Actinopterygii</taxon>
        <taxon>Neopterygii</taxon>
        <taxon>Teleostei</taxon>
        <taxon>Neoteleostei</taxon>
        <taxon>Acanthomorphata</taxon>
        <taxon>Carangaria</taxon>
        <taxon>Carangaria incertae sedis</taxon>
        <taxon>Centropomidae</taxon>
        <taxon>Lates</taxon>
    </lineage>
</organism>
<gene>
    <name evidence="2" type="ORF">AKAME5_001533500</name>
</gene>
<name>A0AAD3N2A0_LATJO</name>
<protein>
    <submittedName>
        <fullName evidence="2">Voltage-dependent calcium channel gamma-7 subunit</fullName>
    </submittedName>
</protein>
<dbReference type="GO" id="GO:0032281">
    <property type="term" value="C:AMPA glutamate receptor complex"/>
    <property type="evidence" value="ECO:0007669"/>
    <property type="project" value="TreeGrafter"/>
</dbReference>
<dbReference type="GO" id="GO:0098970">
    <property type="term" value="P:postsynaptic neurotransmitter receptor diffusion trapping"/>
    <property type="evidence" value="ECO:0007669"/>
    <property type="project" value="TreeGrafter"/>
</dbReference>
<feature type="transmembrane region" description="Helical" evidence="1">
    <location>
        <begin position="26"/>
        <end position="46"/>
    </location>
</feature>
<dbReference type="GO" id="GO:0098839">
    <property type="term" value="C:postsynaptic density membrane"/>
    <property type="evidence" value="ECO:0007669"/>
    <property type="project" value="TreeGrafter"/>
</dbReference>
<accession>A0AAD3N2A0</accession>
<proteinExistence type="predicted"/>
<evidence type="ECO:0000313" key="2">
    <source>
        <dbReference type="EMBL" id="GLD63741.1"/>
    </source>
</evidence>
<dbReference type="GO" id="GO:0051968">
    <property type="term" value="P:positive regulation of synaptic transmission, glutamatergic"/>
    <property type="evidence" value="ECO:0007669"/>
    <property type="project" value="TreeGrafter"/>
</dbReference>
<dbReference type="GO" id="GO:0099590">
    <property type="term" value="P:neurotransmitter receptor internalization"/>
    <property type="evidence" value="ECO:0007669"/>
    <property type="project" value="TreeGrafter"/>
</dbReference>
<evidence type="ECO:0000313" key="3">
    <source>
        <dbReference type="Proteomes" id="UP001279410"/>
    </source>
</evidence>
<dbReference type="InterPro" id="IPR051072">
    <property type="entry name" value="CACNG_subunit"/>
</dbReference>
<reference evidence="2" key="1">
    <citation type="submission" date="2022-08" db="EMBL/GenBank/DDBJ databases">
        <title>Genome sequencing of akame (Lates japonicus).</title>
        <authorList>
            <person name="Hashiguchi Y."/>
            <person name="Takahashi H."/>
        </authorList>
    </citation>
    <scope>NUCLEOTIDE SEQUENCE</scope>
    <source>
        <strain evidence="2">Kochi</strain>
    </source>
</reference>
<dbReference type="PANTHER" id="PTHR12107">
    <property type="entry name" value="VOLTAGE-DEPENDENT CALCIUM CHANNEL GAMMA SUBUNIT"/>
    <property type="match status" value="1"/>
</dbReference>
<keyword evidence="1" id="KW-0812">Transmembrane</keyword>
<dbReference type="AlphaFoldDB" id="A0AAD3N2A0"/>
<dbReference type="Proteomes" id="UP001279410">
    <property type="component" value="Unassembled WGS sequence"/>
</dbReference>
<dbReference type="GO" id="GO:0005245">
    <property type="term" value="F:voltage-gated calcium channel activity"/>
    <property type="evidence" value="ECO:0007669"/>
    <property type="project" value="TreeGrafter"/>
</dbReference>
<dbReference type="GO" id="GO:0098943">
    <property type="term" value="P:neurotransmitter receptor transport, postsynaptic endosome to lysosome"/>
    <property type="evidence" value="ECO:0007669"/>
    <property type="project" value="TreeGrafter"/>
</dbReference>
<keyword evidence="3" id="KW-1185">Reference proteome</keyword>
<dbReference type="Gene3D" id="1.20.140.150">
    <property type="match status" value="1"/>
</dbReference>
<dbReference type="GO" id="GO:0019226">
    <property type="term" value="P:transmission of nerve impulse"/>
    <property type="evidence" value="ECO:0007669"/>
    <property type="project" value="TreeGrafter"/>
</dbReference>
<comment type="caution">
    <text evidence="2">The sequence shown here is derived from an EMBL/GenBank/DDBJ whole genome shotgun (WGS) entry which is preliminary data.</text>
</comment>
<dbReference type="PANTHER" id="PTHR12107:SF12">
    <property type="entry name" value="VOLTAGE-DEPENDENT CALCIUM CHANNEL GAMMA-7 SUBUNIT"/>
    <property type="match status" value="1"/>
</dbReference>
<sequence length="84" mass="9271">MHFLFSSNTLTLPRSALQMSSCSSRALTILSTVFGACGLLLVGVAVSTDYWLIMVEGIILQQNQSMEVKMAPHSGLWRVLLRGW</sequence>